<evidence type="ECO:0000313" key="2">
    <source>
        <dbReference type="EMBL" id="EWT03697.1"/>
    </source>
</evidence>
<keyword evidence="1" id="KW-0472">Membrane</keyword>
<gene>
    <name evidence="2" type="ORF">N865_09515</name>
</gene>
<evidence type="ECO:0000256" key="1">
    <source>
        <dbReference type="SAM" id="Phobius"/>
    </source>
</evidence>
<protein>
    <recommendedName>
        <fullName evidence="4">Holin</fullName>
    </recommendedName>
</protein>
<dbReference type="AlphaFoldDB" id="W9GEP8"/>
<keyword evidence="1" id="KW-1133">Transmembrane helix</keyword>
<organism evidence="2 3">
    <name type="scientific">Intrasporangium oryzae NRRL B-24470</name>
    <dbReference type="NCBI Taxonomy" id="1386089"/>
    <lineage>
        <taxon>Bacteria</taxon>
        <taxon>Bacillati</taxon>
        <taxon>Actinomycetota</taxon>
        <taxon>Actinomycetes</taxon>
        <taxon>Micrococcales</taxon>
        <taxon>Intrasporangiaceae</taxon>
        <taxon>Intrasporangium</taxon>
    </lineage>
</organism>
<sequence>MLRMHLGRDLVALGFLLVLGVFVIAISFYAAATDVATAVGPVTTLVGTLIGTVFGAQIGSQGKAEAQASADANAKRAQEAALLVDPAQAGPLLELWDGGAGQAMSGGTQP</sequence>
<dbReference type="EMBL" id="AWSA01000001">
    <property type="protein sequence ID" value="EWT03697.1"/>
    <property type="molecule type" value="Genomic_DNA"/>
</dbReference>
<accession>W9GEP8</accession>
<feature type="transmembrane region" description="Helical" evidence="1">
    <location>
        <begin position="12"/>
        <end position="32"/>
    </location>
</feature>
<reference evidence="2 3" key="1">
    <citation type="submission" date="2013-08" db="EMBL/GenBank/DDBJ databases">
        <title>Intrasporangium oryzae NRRL B-24470.</title>
        <authorList>
            <person name="Liu H."/>
            <person name="Wang G."/>
        </authorList>
    </citation>
    <scope>NUCLEOTIDE SEQUENCE [LARGE SCALE GENOMIC DNA]</scope>
    <source>
        <strain evidence="2 3">NRRL B-24470</strain>
    </source>
</reference>
<name>W9GEP8_9MICO</name>
<evidence type="ECO:0008006" key="4">
    <source>
        <dbReference type="Google" id="ProtNLM"/>
    </source>
</evidence>
<keyword evidence="1" id="KW-0812">Transmembrane</keyword>
<feature type="transmembrane region" description="Helical" evidence="1">
    <location>
        <begin position="38"/>
        <end position="56"/>
    </location>
</feature>
<evidence type="ECO:0000313" key="3">
    <source>
        <dbReference type="Proteomes" id="UP000019489"/>
    </source>
</evidence>
<dbReference type="Proteomes" id="UP000019489">
    <property type="component" value="Unassembled WGS sequence"/>
</dbReference>
<proteinExistence type="predicted"/>
<comment type="caution">
    <text evidence="2">The sequence shown here is derived from an EMBL/GenBank/DDBJ whole genome shotgun (WGS) entry which is preliminary data.</text>
</comment>
<keyword evidence="3" id="KW-1185">Reference proteome</keyword>